<accession>A0A084SH89</accession>
<sequence length="38" mass="4158">MSTPPVAADAAPAFLTVEEAAEILRVNRKTLYEAIRLE</sequence>
<dbReference type="Proteomes" id="UP000028547">
    <property type="component" value="Unassembled WGS sequence"/>
</dbReference>
<reference evidence="2 3" key="1">
    <citation type="submission" date="2014-07" db="EMBL/GenBank/DDBJ databases">
        <title>Draft Genome Sequence of Gephyronic Acid Producer, Cystobacter violaceus Strain Cb vi76.</title>
        <authorList>
            <person name="Stevens D.C."/>
            <person name="Young J."/>
            <person name="Carmichael R."/>
            <person name="Tan J."/>
            <person name="Taylor R.E."/>
        </authorList>
    </citation>
    <scope>NUCLEOTIDE SEQUENCE [LARGE SCALE GENOMIC DNA]</scope>
    <source>
        <strain evidence="2 3">Cb vi76</strain>
    </source>
</reference>
<feature type="non-terminal residue" evidence="2">
    <location>
        <position position="38"/>
    </location>
</feature>
<dbReference type="EMBL" id="JPMI01000327">
    <property type="protein sequence ID" value="KFA87824.1"/>
    <property type="molecule type" value="Genomic_DNA"/>
</dbReference>
<evidence type="ECO:0000259" key="1">
    <source>
        <dbReference type="Pfam" id="PF12728"/>
    </source>
</evidence>
<protein>
    <submittedName>
        <fullName evidence="2">Transcriptional regulator</fullName>
    </submittedName>
</protein>
<dbReference type="InterPro" id="IPR041657">
    <property type="entry name" value="HTH_17"/>
</dbReference>
<feature type="domain" description="Helix-turn-helix" evidence="1">
    <location>
        <begin position="14"/>
        <end position="36"/>
    </location>
</feature>
<dbReference type="Pfam" id="PF12728">
    <property type="entry name" value="HTH_17"/>
    <property type="match status" value="1"/>
</dbReference>
<dbReference type="RefSeq" id="WP_043410906.1">
    <property type="nucleotide sequence ID" value="NZ_JPMI01000327.1"/>
</dbReference>
<comment type="caution">
    <text evidence="2">The sequence shown here is derived from an EMBL/GenBank/DDBJ whole genome shotgun (WGS) entry which is preliminary data.</text>
</comment>
<gene>
    <name evidence="2" type="ORF">Q664_45240</name>
</gene>
<organism evidence="2 3">
    <name type="scientific">Archangium violaceum Cb vi76</name>
    <dbReference type="NCBI Taxonomy" id="1406225"/>
    <lineage>
        <taxon>Bacteria</taxon>
        <taxon>Pseudomonadati</taxon>
        <taxon>Myxococcota</taxon>
        <taxon>Myxococcia</taxon>
        <taxon>Myxococcales</taxon>
        <taxon>Cystobacterineae</taxon>
        <taxon>Archangiaceae</taxon>
        <taxon>Archangium</taxon>
    </lineage>
</organism>
<dbReference type="AlphaFoldDB" id="A0A084SH89"/>
<name>A0A084SH89_9BACT</name>
<evidence type="ECO:0000313" key="3">
    <source>
        <dbReference type="Proteomes" id="UP000028547"/>
    </source>
</evidence>
<proteinExistence type="predicted"/>
<evidence type="ECO:0000313" key="2">
    <source>
        <dbReference type="EMBL" id="KFA87824.1"/>
    </source>
</evidence>